<feature type="transmembrane region" description="Helical" evidence="6">
    <location>
        <begin position="12"/>
        <end position="33"/>
    </location>
</feature>
<dbReference type="AlphaFoldDB" id="A0A261GBA4"/>
<evidence type="ECO:0000313" key="8">
    <source>
        <dbReference type="EMBL" id="OZG68523.1"/>
    </source>
</evidence>
<dbReference type="InterPro" id="IPR050375">
    <property type="entry name" value="MFS_TsgA-like"/>
</dbReference>
<keyword evidence="5 6" id="KW-0472">Membrane</keyword>
<gene>
    <name evidence="8" type="ORF">BAQU_0341</name>
</gene>
<feature type="transmembrane region" description="Helical" evidence="6">
    <location>
        <begin position="255"/>
        <end position="280"/>
    </location>
</feature>
<dbReference type="InterPro" id="IPR036259">
    <property type="entry name" value="MFS_trans_sf"/>
</dbReference>
<dbReference type="EMBL" id="MWXA01000002">
    <property type="protein sequence ID" value="OZG68523.1"/>
    <property type="molecule type" value="Genomic_DNA"/>
</dbReference>
<feature type="transmembrane region" description="Helical" evidence="6">
    <location>
        <begin position="316"/>
        <end position="342"/>
    </location>
</feature>
<dbReference type="PROSITE" id="PS50850">
    <property type="entry name" value="MFS"/>
    <property type="match status" value="1"/>
</dbReference>
<dbReference type="OrthoDB" id="3225787at2"/>
<dbReference type="SUPFAM" id="SSF103473">
    <property type="entry name" value="MFS general substrate transporter"/>
    <property type="match status" value="1"/>
</dbReference>
<dbReference type="RefSeq" id="WP_094692312.1">
    <property type="nucleotide sequence ID" value="NZ_CALENZ010000002.1"/>
</dbReference>
<keyword evidence="9" id="KW-1185">Reference proteome</keyword>
<feature type="transmembrane region" description="Helical" evidence="6">
    <location>
        <begin position="176"/>
        <end position="195"/>
    </location>
</feature>
<evidence type="ECO:0000313" key="9">
    <source>
        <dbReference type="Proteomes" id="UP000216451"/>
    </source>
</evidence>
<dbReference type="Pfam" id="PF07690">
    <property type="entry name" value="MFS_1"/>
    <property type="match status" value="1"/>
</dbReference>
<feature type="transmembrane region" description="Helical" evidence="6">
    <location>
        <begin position="354"/>
        <end position="373"/>
    </location>
</feature>
<evidence type="ECO:0000256" key="3">
    <source>
        <dbReference type="ARBA" id="ARBA00022692"/>
    </source>
</evidence>
<comment type="caution">
    <text evidence="8">The sequence shown here is derived from an EMBL/GenBank/DDBJ whole genome shotgun (WGS) entry which is preliminary data.</text>
</comment>
<keyword evidence="4 6" id="KW-1133">Transmembrane helix</keyword>
<keyword evidence="2" id="KW-1003">Cell membrane</keyword>
<feature type="transmembrane region" description="Helical" evidence="6">
    <location>
        <begin position="152"/>
        <end position="170"/>
    </location>
</feature>
<evidence type="ECO:0000259" key="7">
    <source>
        <dbReference type="PROSITE" id="PS50850"/>
    </source>
</evidence>
<accession>A0A261GBA4</accession>
<dbReference type="Gene3D" id="1.20.1250.20">
    <property type="entry name" value="MFS general substrate transporter like domains"/>
    <property type="match status" value="2"/>
</dbReference>
<dbReference type="GO" id="GO:0022857">
    <property type="term" value="F:transmembrane transporter activity"/>
    <property type="evidence" value="ECO:0007669"/>
    <property type="project" value="InterPro"/>
</dbReference>
<feature type="transmembrane region" description="Helical" evidence="6">
    <location>
        <begin position="53"/>
        <end position="73"/>
    </location>
</feature>
<dbReference type="GeneID" id="98295022"/>
<feature type="transmembrane region" description="Helical" evidence="6">
    <location>
        <begin position="109"/>
        <end position="140"/>
    </location>
</feature>
<feature type="transmembrane region" description="Helical" evidence="6">
    <location>
        <begin position="82"/>
        <end position="103"/>
    </location>
</feature>
<proteinExistence type="predicted"/>
<evidence type="ECO:0000256" key="2">
    <source>
        <dbReference type="ARBA" id="ARBA00022475"/>
    </source>
</evidence>
<dbReference type="PANTHER" id="PTHR43702:SF3">
    <property type="entry name" value="PROTEIN TSGA"/>
    <property type="match status" value="1"/>
</dbReference>
<dbReference type="InterPro" id="IPR020846">
    <property type="entry name" value="MFS_dom"/>
</dbReference>
<protein>
    <submittedName>
        <fullName evidence="8">MFS transporter</fullName>
    </submittedName>
</protein>
<keyword evidence="3 6" id="KW-0812">Transmembrane</keyword>
<dbReference type="PANTHER" id="PTHR43702">
    <property type="entry name" value="L-FUCOSE-PROTON SYMPORTER"/>
    <property type="match status" value="1"/>
</dbReference>
<evidence type="ECO:0000256" key="1">
    <source>
        <dbReference type="ARBA" id="ARBA00004429"/>
    </source>
</evidence>
<feature type="domain" description="Major facilitator superfamily (MFS) profile" evidence="7">
    <location>
        <begin position="15"/>
        <end position="406"/>
    </location>
</feature>
<evidence type="ECO:0000256" key="6">
    <source>
        <dbReference type="SAM" id="Phobius"/>
    </source>
</evidence>
<feature type="transmembrane region" description="Helical" evidence="6">
    <location>
        <begin position="287"/>
        <end position="310"/>
    </location>
</feature>
<evidence type="ECO:0000256" key="4">
    <source>
        <dbReference type="ARBA" id="ARBA00022989"/>
    </source>
</evidence>
<reference evidence="8 9" key="1">
    <citation type="journal article" date="2017" name="BMC Genomics">
        <title>Comparative genomic and phylogenomic analyses of the Bifidobacteriaceae family.</title>
        <authorList>
            <person name="Lugli G.A."/>
            <person name="Milani C."/>
            <person name="Turroni F."/>
            <person name="Duranti S."/>
            <person name="Mancabelli L."/>
            <person name="Mangifesta M."/>
            <person name="Ferrario C."/>
            <person name="Modesto M."/>
            <person name="Mattarelli P."/>
            <person name="Jiri K."/>
            <person name="van Sinderen D."/>
            <person name="Ventura M."/>
        </authorList>
    </citation>
    <scope>NUCLEOTIDE SEQUENCE [LARGE SCALE GENOMIC DNA]</scope>
    <source>
        <strain evidence="8 9">LMG 28769</strain>
    </source>
</reference>
<comment type="subcellular location">
    <subcellularLocation>
        <location evidence="1">Cell inner membrane</location>
        <topology evidence="1">Multi-pass membrane protein</topology>
    </subcellularLocation>
</comment>
<sequence>MSTVSVNNRGKADIKFLIPVMASFFVMGFVDLVGTATNYIKPEFHLSNSQTNLFTSMVFFWFLIFSVPTSVLMNKIGRRRTVLLSIVVTSLAMLLPVIAYIAMSGTSRYVMMIVSFSLLGIGNALMQVSLNPLLTVFVGGDRLASTLTTGQFVKAIASFFAPIIAGWGAAAFNAWWILYAVYLVVGVVIGVALAFDKVEEPLPDAGKATILSCFKLLGKRIVLLCFLGIICHVGIDVGVNAQAPRILMEHTDVTLEVAGGATSVYFAFRTIGCLTGGLILHRLSNKFALRCCGVIMLSSAICYAIFAMIAVNPPQWLFYLATALIGFGNSNVFSLFLSHALLKMPKHQNEISGLMMMGLLGGAIFPPIMGTLADHFGQIGSISMIAIGALYVLGVSIFYRLLQTRDGKEIEA</sequence>
<evidence type="ECO:0000256" key="5">
    <source>
        <dbReference type="ARBA" id="ARBA00023136"/>
    </source>
</evidence>
<organism evidence="8 9">
    <name type="scientific">Bifidobacterium aquikefiri</name>
    <dbReference type="NCBI Taxonomy" id="1653207"/>
    <lineage>
        <taxon>Bacteria</taxon>
        <taxon>Bacillati</taxon>
        <taxon>Actinomycetota</taxon>
        <taxon>Actinomycetes</taxon>
        <taxon>Bifidobacteriales</taxon>
        <taxon>Bifidobacteriaceae</taxon>
        <taxon>Bifidobacterium</taxon>
    </lineage>
</organism>
<name>A0A261GBA4_9BIFI</name>
<dbReference type="Proteomes" id="UP000216451">
    <property type="component" value="Unassembled WGS sequence"/>
</dbReference>
<dbReference type="GO" id="GO:0005886">
    <property type="term" value="C:plasma membrane"/>
    <property type="evidence" value="ECO:0007669"/>
    <property type="project" value="UniProtKB-SubCell"/>
</dbReference>
<feature type="transmembrane region" description="Helical" evidence="6">
    <location>
        <begin position="379"/>
        <end position="402"/>
    </location>
</feature>
<dbReference type="InterPro" id="IPR011701">
    <property type="entry name" value="MFS"/>
</dbReference>
<feature type="transmembrane region" description="Helical" evidence="6">
    <location>
        <begin position="216"/>
        <end position="235"/>
    </location>
</feature>